<dbReference type="OrthoDB" id="3553127at2759"/>
<evidence type="ECO:0000256" key="1">
    <source>
        <dbReference type="SAM" id="MobiDB-lite"/>
    </source>
</evidence>
<dbReference type="EMBL" id="CP017818">
    <property type="protein sequence ID" value="APA09733.1"/>
    <property type="molecule type" value="Genomic_DNA"/>
</dbReference>
<organism evidence="2 3">
    <name type="scientific">Sclerotinia sclerotiorum (strain ATCC 18683 / 1980 / Ss-1)</name>
    <name type="common">White mold</name>
    <name type="synonym">Whetzelinia sclerotiorum</name>
    <dbReference type="NCBI Taxonomy" id="665079"/>
    <lineage>
        <taxon>Eukaryota</taxon>
        <taxon>Fungi</taxon>
        <taxon>Dikarya</taxon>
        <taxon>Ascomycota</taxon>
        <taxon>Pezizomycotina</taxon>
        <taxon>Leotiomycetes</taxon>
        <taxon>Helotiales</taxon>
        <taxon>Sclerotiniaceae</taxon>
        <taxon>Sclerotinia</taxon>
    </lineage>
</organism>
<name>A0A1D9Q578_SCLS1</name>
<dbReference type="KEGG" id="ssl:SS1G_06072"/>
<feature type="region of interest" description="Disordered" evidence="1">
    <location>
        <begin position="271"/>
        <end position="331"/>
    </location>
</feature>
<gene>
    <name evidence="2" type="ORF">sscle_05g045030</name>
</gene>
<accession>A0A1D9Q578</accession>
<protein>
    <submittedName>
        <fullName evidence="2">Uncharacterized protein</fullName>
    </submittedName>
</protein>
<dbReference type="RefSeq" id="XP_001593150.1">
    <property type="nucleotide sequence ID" value="XM_001593100.1"/>
</dbReference>
<feature type="region of interest" description="Disordered" evidence="1">
    <location>
        <begin position="744"/>
        <end position="786"/>
    </location>
</feature>
<dbReference type="AlphaFoldDB" id="A0A1D9Q578"/>
<evidence type="ECO:0000313" key="2">
    <source>
        <dbReference type="EMBL" id="APA09733.1"/>
    </source>
</evidence>
<evidence type="ECO:0000313" key="3">
    <source>
        <dbReference type="Proteomes" id="UP000177798"/>
    </source>
</evidence>
<dbReference type="Proteomes" id="UP000177798">
    <property type="component" value="Chromosome 5"/>
</dbReference>
<proteinExistence type="predicted"/>
<feature type="compositionally biased region" description="Polar residues" evidence="1">
    <location>
        <begin position="274"/>
        <end position="292"/>
    </location>
</feature>
<sequence>MSSTHIPNSPQASPLSKGSDIKCVQTTKGWVCALCFPLRHPSRALERVLSLVELKSHAAGTHYASLGEHEWENYVNQSVYYEAQFRGQSNVGLNGGVMHGPPTIASQKTIANKPGVLKRKYVKKAKPAAETSFDLMETMINFGERDSKDMIKGFASPGGNQDGDSEMNDVDSVSTTLKAYTGSFSNPSTAQPQRFMHPMNTAHLAESPASLQTSTDSFYNQFVARNQSSIHSMDVSQINTTKTTPHTGNVSYCNTSVANYGMHQMGVSKMGASPINTQSGISSLNNPSTNRQFGMDSMDISQDTSSPSKPSRKKAAASKNPLRQRLSENPSFESAVSVHGLARVQAAGNAGLQRCLDRQARGLPRTSNIPLSLNSSPPRNSTMGLPLSAANYAAAGMPNLHVEKAMRHTKKADRRRQVSLSLSNTDVEDNITASADPLPTNPSLNDFGVPAAIFGQAPAAIYKSHTYKSIYAESIPPKEHPPSGSSFFDFAFSKMSQLHTNNDVIQQDPSCQVGTIGLFDHGQNTEFTDSFVSGILDETFGAYSSGHQNITKHSGRNISRTLEPDQLLNDVGLDGISEVFDFNAFVADPNYNTDDNSTVDDTIPQQNTGTFNVSFATSDIPEQSPAPQHNTAKFDDFFSAAGIPKKHDSELNAMFGFGNPSSPTNTTHNFEIFHTASLEYGAAGLEAVKAAQAGVSAGEPLSPSSSTGSFPVIVDFSTCTMGALSSLAEASAADGNAVQVPEDLSPVTSTPLSPVAESWSPVETPRGIESPANTNTSTHLNARSSATIERQVSEIKKLTDQLAQRNSKIAASTTTK</sequence>
<feature type="compositionally biased region" description="Polar residues" evidence="1">
    <location>
        <begin position="771"/>
        <end position="786"/>
    </location>
</feature>
<reference evidence="3" key="1">
    <citation type="journal article" date="2017" name="Genome Biol. Evol.">
        <title>The complete genome sequence of the phytopathogenic fungus Sclerotinia sclerotiorum reveals insights into the genome architecture of broad host range pathogens.</title>
        <authorList>
            <person name="Derbyshire M."/>
            <person name="Denton-Giles M."/>
            <person name="Hegedus D."/>
            <person name="Seifbarghy S."/>
            <person name="Rollins J."/>
            <person name="van Kan J."/>
            <person name="Seidl M.F."/>
            <person name="Faino L."/>
            <person name="Mbengue M."/>
            <person name="Navaud O."/>
            <person name="Raffaele S."/>
            <person name="Hammond-Kosack K."/>
            <person name="Heard S."/>
            <person name="Oliver R."/>
        </authorList>
    </citation>
    <scope>NUCLEOTIDE SEQUENCE [LARGE SCALE GENOMIC DNA]</scope>
    <source>
        <strain evidence="3">ATCC 18683 / 1980 / Ss-1</strain>
    </source>
</reference>
<dbReference type="VEuPathDB" id="FungiDB:sscle_05g045030"/>